<dbReference type="EMBL" id="FOJA01000001">
    <property type="protein sequence ID" value="SEV95288.1"/>
    <property type="molecule type" value="Genomic_DNA"/>
</dbReference>
<proteinExistence type="predicted"/>
<dbReference type="STRING" id="355548.SAMN04487945_0561"/>
<dbReference type="GO" id="GO:0016791">
    <property type="term" value="F:phosphatase activity"/>
    <property type="evidence" value="ECO:0007669"/>
    <property type="project" value="TreeGrafter"/>
</dbReference>
<dbReference type="SUPFAM" id="SSF56784">
    <property type="entry name" value="HAD-like"/>
    <property type="match status" value="1"/>
</dbReference>
<dbReference type="OrthoDB" id="25155at2157"/>
<dbReference type="Gene3D" id="3.40.50.1000">
    <property type="entry name" value="HAD superfamily/HAD-like"/>
    <property type="match status" value="2"/>
</dbReference>
<dbReference type="InterPro" id="IPR023214">
    <property type="entry name" value="HAD_sf"/>
</dbReference>
<dbReference type="Proteomes" id="UP000198518">
    <property type="component" value="Unassembled WGS sequence"/>
</dbReference>
<protein>
    <submittedName>
        <fullName evidence="1">4-nitrophenyl phosphatase</fullName>
    </submittedName>
</protein>
<evidence type="ECO:0000313" key="1">
    <source>
        <dbReference type="EMBL" id="SEV95288.1"/>
    </source>
</evidence>
<reference evidence="1 2" key="1">
    <citation type="submission" date="2016-10" db="EMBL/GenBank/DDBJ databases">
        <authorList>
            <person name="de Groot N.N."/>
        </authorList>
    </citation>
    <scope>NUCLEOTIDE SEQUENCE [LARGE SCALE GENOMIC DNA]</scope>
    <source>
        <strain evidence="1 2">CGMCC 1.5337</strain>
    </source>
</reference>
<dbReference type="InterPro" id="IPR006357">
    <property type="entry name" value="HAD-SF_hydro_IIA"/>
</dbReference>
<dbReference type="PANTHER" id="PTHR19288:SF46">
    <property type="entry name" value="HALOACID DEHALOGENASE-LIKE HYDROLASE DOMAIN-CONTAINING PROTEIN 2"/>
    <property type="match status" value="1"/>
</dbReference>
<dbReference type="PANTHER" id="PTHR19288">
    <property type="entry name" value="4-NITROPHENYLPHOSPHATASE-RELATED"/>
    <property type="match status" value="1"/>
</dbReference>
<dbReference type="GO" id="GO:0005737">
    <property type="term" value="C:cytoplasm"/>
    <property type="evidence" value="ECO:0007669"/>
    <property type="project" value="TreeGrafter"/>
</dbReference>
<name>A0A1I0N4J1_9EURY</name>
<dbReference type="RefSeq" id="WP_089667860.1">
    <property type="nucleotide sequence ID" value="NZ_FOJA01000001.1"/>
</dbReference>
<dbReference type="AlphaFoldDB" id="A0A1I0N4J1"/>
<dbReference type="NCBIfam" id="TIGR01460">
    <property type="entry name" value="HAD-SF-IIA"/>
    <property type="match status" value="1"/>
</dbReference>
<gene>
    <name evidence="1" type="ORF">SAMN04487945_0561</name>
</gene>
<keyword evidence="2" id="KW-1185">Reference proteome</keyword>
<sequence length="259" mass="27103">MTYRGAVLDLDGTVLRGGDLLPGARTGVAALREHTESVLFLTNNPTRPASDHAERLRDLGIEASADDVLTSADATVAYLRDRHADEPAFAIAESSIVDQLRAGDVSLTDDPGAAGVVVAGYDREFHFRDLQAALDAMDDDTAFVGTDPDRTIPGADGLEPGSGAIVHAVAGVTDREPDAVLGKPSETTARLAADRIGVPPEDCLLVGDRLETDVAMGDRAGMTTALVRTGVDGDDEVDASDRRPDFVLDSLGDVVELLG</sequence>
<dbReference type="Pfam" id="PF13344">
    <property type="entry name" value="Hydrolase_6"/>
    <property type="match status" value="1"/>
</dbReference>
<evidence type="ECO:0000313" key="2">
    <source>
        <dbReference type="Proteomes" id="UP000198518"/>
    </source>
</evidence>
<dbReference type="Pfam" id="PF13242">
    <property type="entry name" value="Hydrolase_like"/>
    <property type="match status" value="1"/>
</dbReference>
<dbReference type="InterPro" id="IPR036412">
    <property type="entry name" value="HAD-like_sf"/>
</dbReference>
<organism evidence="1 2">
    <name type="scientific">Halobacterium jilantaiense</name>
    <dbReference type="NCBI Taxonomy" id="355548"/>
    <lineage>
        <taxon>Archaea</taxon>
        <taxon>Methanobacteriati</taxon>
        <taxon>Methanobacteriota</taxon>
        <taxon>Stenosarchaea group</taxon>
        <taxon>Halobacteria</taxon>
        <taxon>Halobacteriales</taxon>
        <taxon>Halobacteriaceae</taxon>
        <taxon>Halobacterium</taxon>
    </lineage>
</organism>
<accession>A0A1I0N4J1</accession>